<dbReference type="OrthoDB" id="25620at2759"/>
<dbReference type="AlphaFoldDB" id="A0A815WWF8"/>
<sequence>MATTVNPKRSNQCATCKLSNEKGHVVAICVGCSQTFCTLHYPQHRQMIEARFDRLLDQHARFHQDLIQTEDKDPFQLMQEIDEWQTEMIDAITTIATKAKQNLTKTLNKDKEEVKRKFEALTDTLRVQKSNSGYHENDVEQWKQQLIELEQQLQQQQTSNNIKSRIQLKLNRSIDFTKLIEIHAIPNAQSIPPTAHPPKKHLFLGGTLLNDKQYQVKLNEFYGKHDQQWVLIYKATRDGSASTAFHKACDGKGPTITIFQSEQGAYLFGGYTAIPWSSELAVKSDATAFLFTLTNPHNLPATNFLIDKQKQHEAITRSPETGPIFGRSSSSVSSLSLFASLSSSSLFASLSSSDFLSLFASLSSRSDFAVSASLSLRSSSSDFSDFAVSVSASALSLKGKVLVFIGFPRVYVDSSGYGCNTFVGLDRCLCKEIEVYGLH</sequence>
<evidence type="ECO:0000259" key="2">
    <source>
        <dbReference type="PROSITE" id="PS51886"/>
    </source>
</evidence>
<dbReference type="Pfam" id="PF07534">
    <property type="entry name" value="TLD"/>
    <property type="match status" value="1"/>
</dbReference>
<reference evidence="3" key="1">
    <citation type="submission" date="2021-02" db="EMBL/GenBank/DDBJ databases">
        <authorList>
            <person name="Nowell W R."/>
        </authorList>
    </citation>
    <scope>NUCLEOTIDE SEQUENCE</scope>
</reference>
<protein>
    <recommendedName>
        <fullName evidence="2">TLDc domain-containing protein</fullName>
    </recommendedName>
</protein>
<keyword evidence="5" id="KW-1185">Reference proteome</keyword>
<dbReference type="PROSITE" id="PS51886">
    <property type="entry name" value="TLDC"/>
    <property type="match status" value="1"/>
</dbReference>
<feature type="coiled-coil region" evidence="1">
    <location>
        <begin position="104"/>
        <end position="159"/>
    </location>
</feature>
<evidence type="ECO:0000313" key="4">
    <source>
        <dbReference type="EMBL" id="CAF4409530.1"/>
    </source>
</evidence>
<evidence type="ECO:0000256" key="1">
    <source>
        <dbReference type="SAM" id="Coils"/>
    </source>
</evidence>
<dbReference type="Proteomes" id="UP000681722">
    <property type="component" value="Unassembled WGS sequence"/>
</dbReference>
<dbReference type="EMBL" id="CAJNOQ010026793">
    <property type="protein sequence ID" value="CAF1548629.1"/>
    <property type="molecule type" value="Genomic_DNA"/>
</dbReference>
<comment type="caution">
    <text evidence="3">The sequence shown here is derived from an EMBL/GenBank/DDBJ whole genome shotgun (WGS) entry which is preliminary data.</text>
</comment>
<keyword evidence="1" id="KW-0175">Coiled coil</keyword>
<proteinExistence type="predicted"/>
<dbReference type="Proteomes" id="UP000663829">
    <property type="component" value="Unassembled WGS sequence"/>
</dbReference>
<feature type="domain" description="TLDc" evidence="2">
    <location>
        <begin position="207"/>
        <end position="439"/>
    </location>
</feature>
<dbReference type="EMBL" id="CAJOBC010092466">
    <property type="protein sequence ID" value="CAF4409530.1"/>
    <property type="molecule type" value="Genomic_DNA"/>
</dbReference>
<evidence type="ECO:0000313" key="5">
    <source>
        <dbReference type="Proteomes" id="UP000663829"/>
    </source>
</evidence>
<name>A0A815WWF8_9BILA</name>
<accession>A0A815WWF8</accession>
<evidence type="ECO:0000313" key="3">
    <source>
        <dbReference type="EMBL" id="CAF1548629.1"/>
    </source>
</evidence>
<dbReference type="SMART" id="SM00584">
    <property type="entry name" value="TLDc"/>
    <property type="match status" value="1"/>
</dbReference>
<organism evidence="3 5">
    <name type="scientific">Didymodactylos carnosus</name>
    <dbReference type="NCBI Taxonomy" id="1234261"/>
    <lineage>
        <taxon>Eukaryota</taxon>
        <taxon>Metazoa</taxon>
        <taxon>Spiralia</taxon>
        <taxon>Gnathifera</taxon>
        <taxon>Rotifera</taxon>
        <taxon>Eurotatoria</taxon>
        <taxon>Bdelloidea</taxon>
        <taxon>Philodinida</taxon>
        <taxon>Philodinidae</taxon>
        <taxon>Didymodactylos</taxon>
    </lineage>
</organism>
<gene>
    <name evidence="3" type="ORF">GPM918_LOCUS39061</name>
    <name evidence="4" type="ORF">SRO942_LOCUS39920</name>
</gene>
<dbReference type="InterPro" id="IPR006571">
    <property type="entry name" value="TLDc_dom"/>
</dbReference>